<dbReference type="SMART" id="SM00028">
    <property type="entry name" value="TPR"/>
    <property type="match status" value="4"/>
</dbReference>
<dbReference type="PRINTS" id="PR00364">
    <property type="entry name" value="DISEASERSIST"/>
</dbReference>
<sequence>MRELRKILGHDTVQRVGPGMYCLVVKPEDVDLHCFEELLETARGATGAERATQFGQCMSLWSGPPLTNVDGVGFDGDRDRLAEVWKSVCIDYVAAECEVGAVANIATRLPGLLKPWSGDKRYAQIVEDIQEAYVKHKSNSNRAEFASPSETVPRQLPAHRTSIVGRDTVLASIDVALTAGDGPRICVLTGTAGVGKSLAALRWAETRGEYFPHGILYFDLNGFSTHKAVEPEQVLARFLDDLEVEIPRSKDGLDVAFRTALAERAVLVVLDNARDAGQVRPILPGPGLSAVVITSRHQLTGLAAVEGAAVVAVPRLGEDDCAVLLGSVIGRTRMDAEPENAHELLRHCAGLPLAVIVLGSRIVARNVVSLADIVAELRSTVRRLESFVDDEAELNVRAVFESTLAQLSPRATALFWKLGVHRGPSISRAAVGALSALGDSDARDALAELRSVHVVEEVSYERYAMHDLLRAFAEERATEESAAERRVVVERILGHLVHNVRACDRVISPVREVPTGGAPPGIPVVAPASPQAAMAWFDAEYEVITAAVDQAEFFGLDHYTWLLPVVVSTYQWRRSRYLDARRMLERALLAAERVADPGDIAMVLRMLAGTDRGLARPDHAKIRLADAIALCDHGVDPLGYAHSSNALAVIHRENGEADLAESRFTDALEIYRDGGDAAGVAVSLNGIGCVFFDRDDLDKALAFCEEALEVSMMSTDENGRANVFGSLADIKLAKKEYAVAVDHCRFAVEIFRRLDYRQNEAQALCRLADGLEAMGNKVGVRSALTRALELFEELSHLGAAEVARRLRTLG</sequence>
<organism evidence="1 2">
    <name type="scientific">Saccharothrix ecbatanensis</name>
    <dbReference type="NCBI Taxonomy" id="1105145"/>
    <lineage>
        <taxon>Bacteria</taxon>
        <taxon>Bacillati</taxon>
        <taxon>Actinomycetota</taxon>
        <taxon>Actinomycetes</taxon>
        <taxon>Pseudonocardiales</taxon>
        <taxon>Pseudonocardiaceae</taxon>
        <taxon>Saccharothrix</taxon>
    </lineage>
</organism>
<dbReference type="Gene3D" id="1.25.40.10">
    <property type="entry name" value="Tetratricopeptide repeat domain"/>
    <property type="match status" value="1"/>
</dbReference>
<evidence type="ECO:0000313" key="1">
    <source>
        <dbReference type="EMBL" id="MBB5808966.1"/>
    </source>
</evidence>
<gene>
    <name evidence="1" type="ORF">F4560_008734</name>
</gene>
<name>A0A7W9HVG5_9PSEU</name>
<dbReference type="SUPFAM" id="SSF52540">
    <property type="entry name" value="P-loop containing nucleoside triphosphate hydrolases"/>
    <property type="match status" value="1"/>
</dbReference>
<accession>A0A7W9HVG5</accession>
<dbReference type="Gene3D" id="3.40.50.300">
    <property type="entry name" value="P-loop containing nucleotide triphosphate hydrolases"/>
    <property type="match status" value="1"/>
</dbReference>
<dbReference type="PANTHER" id="PTHR47691:SF3">
    <property type="entry name" value="HTH-TYPE TRANSCRIPTIONAL REGULATOR RV0890C-RELATED"/>
    <property type="match status" value="1"/>
</dbReference>
<comment type="caution">
    <text evidence="1">The sequence shown here is derived from an EMBL/GenBank/DDBJ whole genome shotgun (WGS) entry which is preliminary data.</text>
</comment>
<dbReference type="InterPro" id="IPR011990">
    <property type="entry name" value="TPR-like_helical_dom_sf"/>
</dbReference>
<dbReference type="Pfam" id="PF13424">
    <property type="entry name" value="TPR_12"/>
    <property type="match status" value="1"/>
</dbReference>
<dbReference type="SUPFAM" id="SSF48452">
    <property type="entry name" value="TPR-like"/>
    <property type="match status" value="2"/>
</dbReference>
<dbReference type="RefSeq" id="WP_184928790.1">
    <property type="nucleotide sequence ID" value="NZ_JACHMO010000001.1"/>
</dbReference>
<reference evidence="1 2" key="1">
    <citation type="submission" date="2020-08" db="EMBL/GenBank/DDBJ databases">
        <title>Sequencing the genomes of 1000 actinobacteria strains.</title>
        <authorList>
            <person name="Klenk H.-P."/>
        </authorList>
    </citation>
    <scope>NUCLEOTIDE SEQUENCE [LARGE SCALE GENOMIC DNA]</scope>
    <source>
        <strain evidence="1 2">DSM 45486</strain>
    </source>
</reference>
<dbReference type="InterPro" id="IPR027417">
    <property type="entry name" value="P-loop_NTPase"/>
</dbReference>
<dbReference type="GO" id="GO:0043531">
    <property type="term" value="F:ADP binding"/>
    <property type="evidence" value="ECO:0007669"/>
    <property type="project" value="InterPro"/>
</dbReference>
<dbReference type="AlphaFoldDB" id="A0A7W9HVG5"/>
<protein>
    <submittedName>
        <fullName evidence="1">Tetratricopeptide (TPR) repeat protein</fullName>
    </submittedName>
</protein>
<keyword evidence="2" id="KW-1185">Reference proteome</keyword>
<dbReference type="PANTHER" id="PTHR47691">
    <property type="entry name" value="REGULATOR-RELATED"/>
    <property type="match status" value="1"/>
</dbReference>
<dbReference type="Proteomes" id="UP000552097">
    <property type="component" value="Unassembled WGS sequence"/>
</dbReference>
<evidence type="ECO:0000313" key="2">
    <source>
        <dbReference type="Proteomes" id="UP000552097"/>
    </source>
</evidence>
<dbReference type="InterPro" id="IPR019734">
    <property type="entry name" value="TPR_rpt"/>
</dbReference>
<proteinExistence type="predicted"/>
<dbReference type="EMBL" id="JACHMO010000001">
    <property type="protein sequence ID" value="MBB5808966.1"/>
    <property type="molecule type" value="Genomic_DNA"/>
</dbReference>